<dbReference type="Proteomes" id="UP000886501">
    <property type="component" value="Unassembled WGS sequence"/>
</dbReference>
<dbReference type="EMBL" id="MU118561">
    <property type="protein sequence ID" value="KAF9642278.1"/>
    <property type="molecule type" value="Genomic_DNA"/>
</dbReference>
<name>A0ACB6YYX2_THEGA</name>
<proteinExistence type="predicted"/>
<reference evidence="1" key="2">
    <citation type="journal article" date="2020" name="Nat. Commun.">
        <title>Large-scale genome sequencing of mycorrhizal fungi provides insights into the early evolution of symbiotic traits.</title>
        <authorList>
            <person name="Miyauchi S."/>
            <person name="Kiss E."/>
            <person name="Kuo A."/>
            <person name="Drula E."/>
            <person name="Kohler A."/>
            <person name="Sanchez-Garcia M."/>
            <person name="Morin E."/>
            <person name="Andreopoulos B."/>
            <person name="Barry K.W."/>
            <person name="Bonito G."/>
            <person name="Buee M."/>
            <person name="Carver A."/>
            <person name="Chen C."/>
            <person name="Cichocki N."/>
            <person name="Clum A."/>
            <person name="Culley D."/>
            <person name="Crous P.W."/>
            <person name="Fauchery L."/>
            <person name="Girlanda M."/>
            <person name="Hayes R.D."/>
            <person name="Keri Z."/>
            <person name="LaButti K."/>
            <person name="Lipzen A."/>
            <person name="Lombard V."/>
            <person name="Magnuson J."/>
            <person name="Maillard F."/>
            <person name="Murat C."/>
            <person name="Nolan M."/>
            <person name="Ohm R.A."/>
            <person name="Pangilinan J."/>
            <person name="Pereira M.F."/>
            <person name="Perotto S."/>
            <person name="Peter M."/>
            <person name="Pfister S."/>
            <person name="Riley R."/>
            <person name="Sitrit Y."/>
            <person name="Stielow J.B."/>
            <person name="Szollosi G."/>
            <person name="Zifcakova L."/>
            <person name="Stursova M."/>
            <person name="Spatafora J.W."/>
            <person name="Tedersoo L."/>
            <person name="Vaario L.M."/>
            <person name="Yamada A."/>
            <person name="Yan M."/>
            <person name="Wang P."/>
            <person name="Xu J."/>
            <person name="Bruns T."/>
            <person name="Baldrian P."/>
            <person name="Vilgalys R."/>
            <person name="Dunand C."/>
            <person name="Henrissat B."/>
            <person name="Grigoriev I.V."/>
            <person name="Hibbett D."/>
            <person name="Nagy L.G."/>
            <person name="Martin F.M."/>
        </authorList>
    </citation>
    <scope>NUCLEOTIDE SEQUENCE</scope>
    <source>
        <strain evidence="1">P2</strain>
    </source>
</reference>
<comment type="caution">
    <text evidence="1">The sequence shown here is derived from an EMBL/GenBank/DDBJ whole genome shotgun (WGS) entry which is preliminary data.</text>
</comment>
<sequence>MELRSRSIELLHLHYSSESTFRTSLRRIFPPCCAGRIARGSHDARLAHRTIDPRRISIAVIPVIWWGCQGTMIHTSISGPPTRHAHEPLYLRSLDG</sequence>
<reference evidence="1" key="1">
    <citation type="submission" date="2019-10" db="EMBL/GenBank/DDBJ databases">
        <authorList>
            <consortium name="DOE Joint Genome Institute"/>
            <person name="Kuo A."/>
            <person name="Miyauchi S."/>
            <person name="Kiss E."/>
            <person name="Drula E."/>
            <person name="Kohler A."/>
            <person name="Sanchez-Garcia M."/>
            <person name="Andreopoulos B."/>
            <person name="Barry K.W."/>
            <person name="Bonito G."/>
            <person name="Buee M."/>
            <person name="Carver A."/>
            <person name="Chen C."/>
            <person name="Cichocki N."/>
            <person name="Clum A."/>
            <person name="Culley D."/>
            <person name="Crous P.W."/>
            <person name="Fauchery L."/>
            <person name="Girlanda M."/>
            <person name="Hayes R."/>
            <person name="Keri Z."/>
            <person name="Labutti K."/>
            <person name="Lipzen A."/>
            <person name="Lombard V."/>
            <person name="Magnuson J."/>
            <person name="Maillard F."/>
            <person name="Morin E."/>
            <person name="Murat C."/>
            <person name="Nolan M."/>
            <person name="Ohm R."/>
            <person name="Pangilinan J."/>
            <person name="Pereira M."/>
            <person name="Perotto S."/>
            <person name="Peter M."/>
            <person name="Riley R."/>
            <person name="Sitrit Y."/>
            <person name="Stielow B."/>
            <person name="Szollosi G."/>
            <person name="Zifcakova L."/>
            <person name="Stursova M."/>
            <person name="Spatafora J.W."/>
            <person name="Tedersoo L."/>
            <person name="Vaario L.-M."/>
            <person name="Yamada A."/>
            <person name="Yan M."/>
            <person name="Wang P."/>
            <person name="Xu J."/>
            <person name="Bruns T."/>
            <person name="Baldrian P."/>
            <person name="Vilgalys R."/>
            <person name="Henrissat B."/>
            <person name="Grigoriev I.V."/>
            <person name="Hibbett D."/>
            <person name="Nagy L.G."/>
            <person name="Martin F.M."/>
        </authorList>
    </citation>
    <scope>NUCLEOTIDE SEQUENCE</scope>
    <source>
        <strain evidence="1">P2</strain>
    </source>
</reference>
<keyword evidence="2" id="KW-1185">Reference proteome</keyword>
<accession>A0ACB6YYX2</accession>
<organism evidence="1 2">
    <name type="scientific">Thelephora ganbajun</name>
    <name type="common">Ganba fungus</name>
    <dbReference type="NCBI Taxonomy" id="370292"/>
    <lineage>
        <taxon>Eukaryota</taxon>
        <taxon>Fungi</taxon>
        <taxon>Dikarya</taxon>
        <taxon>Basidiomycota</taxon>
        <taxon>Agaricomycotina</taxon>
        <taxon>Agaricomycetes</taxon>
        <taxon>Thelephorales</taxon>
        <taxon>Thelephoraceae</taxon>
        <taxon>Thelephora</taxon>
    </lineage>
</organism>
<evidence type="ECO:0000313" key="2">
    <source>
        <dbReference type="Proteomes" id="UP000886501"/>
    </source>
</evidence>
<gene>
    <name evidence="1" type="ORF">BDM02DRAFT_2447259</name>
</gene>
<protein>
    <submittedName>
        <fullName evidence="1">Uncharacterized protein</fullName>
    </submittedName>
</protein>
<evidence type="ECO:0000313" key="1">
    <source>
        <dbReference type="EMBL" id="KAF9642278.1"/>
    </source>
</evidence>